<keyword evidence="2" id="KW-1185">Reference proteome</keyword>
<reference evidence="1 2" key="1">
    <citation type="submission" date="2024-01" db="EMBL/GenBank/DDBJ databases">
        <title>Genome assemblies of Stephania.</title>
        <authorList>
            <person name="Yang L."/>
        </authorList>
    </citation>
    <scope>NUCLEOTIDE SEQUENCE [LARGE SCALE GENOMIC DNA]</scope>
    <source>
        <strain evidence="1">YNDBR</strain>
        <tissue evidence="1">Leaf</tissue>
    </source>
</reference>
<sequence>MADALSVIPMTVLRNLSDKFVREAEECGAERGGGVSKHYLLMLGMTDYNTNGACSTYEKRKCEYENESTHYKLLITLLNYAFAQTNPKPINLLPNTPPLSGQSMLHTPSSHHQRPLKLGVDPSSAGGSFSFTPQPPCTYTISPTIPIPDSYQTT</sequence>
<accession>A0AAP0IVP4</accession>
<comment type="caution">
    <text evidence="1">The sequence shown here is derived from an EMBL/GenBank/DDBJ whole genome shotgun (WGS) entry which is preliminary data.</text>
</comment>
<gene>
    <name evidence="1" type="ORF">Syun_019360</name>
</gene>
<dbReference type="AlphaFoldDB" id="A0AAP0IVP4"/>
<evidence type="ECO:0000313" key="1">
    <source>
        <dbReference type="EMBL" id="KAK9121743.1"/>
    </source>
</evidence>
<evidence type="ECO:0000313" key="2">
    <source>
        <dbReference type="Proteomes" id="UP001420932"/>
    </source>
</evidence>
<name>A0AAP0IVP4_9MAGN</name>
<protein>
    <submittedName>
        <fullName evidence="1">Uncharacterized protein</fullName>
    </submittedName>
</protein>
<dbReference type="Proteomes" id="UP001420932">
    <property type="component" value="Unassembled WGS sequence"/>
</dbReference>
<proteinExistence type="predicted"/>
<dbReference type="EMBL" id="JBBNAF010000008">
    <property type="protein sequence ID" value="KAK9121743.1"/>
    <property type="molecule type" value="Genomic_DNA"/>
</dbReference>
<organism evidence="1 2">
    <name type="scientific">Stephania yunnanensis</name>
    <dbReference type="NCBI Taxonomy" id="152371"/>
    <lineage>
        <taxon>Eukaryota</taxon>
        <taxon>Viridiplantae</taxon>
        <taxon>Streptophyta</taxon>
        <taxon>Embryophyta</taxon>
        <taxon>Tracheophyta</taxon>
        <taxon>Spermatophyta</taxon>
        <taxon>Magnoliopsida</taxon>
        <taxon>Ranunculales</taxon>
        <taxon>Menispermaceae</taxon>
        <taxon>Menispermoideae</taxon>
        <taxon>Cissampelideae</taxon>
        <taxon>Stephania</taxon>
    </lineage>
</organism>